<evidence type="ECO:0000313" key="2">
    <source>
        <dbReference type="Proteomes" id="UP001566132"/>
    </source>
</evidence>
<comment type="caution">
    <text evidence="1">The sequence shown here is derived from an EMBL/GenBank/DDBJ whole genome shotgun (WGS) entry which is preliminary data.</text>
</comment>
<proteinExistence type="predicted"/>
<keyword evidence="2" id="KW-1185">Reference proteome</keyword>
<dbReference type="Proteomes" id="UP001566132">
    <property type="component" value="Unassembled WGS sequence"/>
</dbReference>
<accession>A0ABD1EMC9</accession>
<reference evidence="1 2" key="1">
    <citation type="submission" date="2024-05" db="EMBL/GenBank/DDBJ databases">
        <title>Genetic variation in Jamaican populations of the coffee berry borer (Hypothenemus hampei).</title>
        <authorList>
            <person name="Errbii M."/>
            <person name="Myrie A."/>
        </authorList>
    </citation>
    <scope>NUCLEOTIDE SEQUENCE [LARGE SCALE GENOMIC DNA]</scope>
    <source>
        <strain evidence="1">JA-Hopewell-2020-01-JO</strain>
        <tissue evidence="1">Whole body</tissue>
    </source>
</reference>
<organism evidence="1 2">
    <name type="scientific">Hypothenemus hampei</name>
    <name type="common">Coffee berry borer</name>
    <dbReference type="NCBI Taxonomy" id="57062"/>
    <lineage>
        <taxon>Eukaryota</taxon>
        <taxon>Metazoa</taxon>
        <taxon>Ecdysozoa</taxon>
        <taxon>Arthropoda</taxon>
        <taxon>Hexapoda</taxon>
        <taxon>Insecta</taxon>
        <taxon>Pterygota</taxon>
        <taxon>Neoptera</taxon>
        <taxon>Endopterygota</taxon>
        <taxon>Coleoptera</taxon>
        <taxon>Polyphaga</taxon>
        <taxon>Cucujiformia</taxon>
        <taxon>Curculionidae</taxon>
        <taxon>Scolytinae</taxon>
        <taxon>Hypothenemus</taxon>
    </lineage>
</organism>
<dbReference type="AlphaFoldDB" id="A0ABD1EMC9"/>
<sequence length="136" mass="15842">MDPWSNCQYTINVPNNVPTKFEDNFIPVFYEKLPDHEKYLAALESKLQKLRSNPHVLKQLTAKKEFYMRQLLTEDSTPIALSSLETPIPDSPILRSILPQKQAIHEGELVEFIKYDQLSTEKEHSNNQDELNSERN</sequence>
<gene>
    <name evidence="1" type="ORF">ABEB36_008576</name>
</gene>
<dbReference type="Pfam" id="PF14989">
    <property type="entry name" value="CCDC32"/>
    <property type="match status" value="1"/>
</dbReference>
<dbReference type="InterPro" id="IPR028039">
    <property type="entry name" value="CCDC32"/>
</dbReference>
<evidence type="ECO:0000313" key="1">
    <source>
        <dbReference type="EMBL" id="KAL1497654.1"/>
    </source>
</evidence>
<dbReference type="EMBL" id="JBDJPC010000006">
    <property type="protein sequence ID" value="KAL1497654.1"/>
    <property type="molecule type" value="Genomic_DNA"/>
</dbReference>
<name>A0ABD1EMC9_HYPHA</name>
<protein>
    <submittedName>
        <fullName evidence="1">Uncharacterized protein</fullName>
    </submittedName>
</protein>